<sequence>MDSMRWPNCLATKISRRHSTGFSLLGLRQRQSYSREIRDVEDLRASIIAAIATVTTTTDMAGTGLLAGYSQGYSGSPSGSALIF</sequence>
<evidence type="ECO:0000313" key="2">
    <source>
        <dbReference type="Proteomes" id="UP000499080"/>
    </source>
</evidence>
<organism evidence="1 2">
    <name type="scientific">Araneus ventricosus</name>
    <name type="common">Orbweaver spider</name>
    <name type="synonym">Epeira ventricosa</name>
    <dbReference type="NCBI Taxonomy" id="182803"/>
    <lineage>
        <taxon>Eukaryota</taxon>
        <taxon>Metazoa</taxon>
        <taxon>Ecdysozoa</taxon>
        <taxon>Arthropoda</taxon>
        <taxon>Chelicerata</taxon>
        <taxon>Arachnida</taxon>
        <taxon>Araneae</taxon>
        <taxon>Araneomorphae</taxon>
        <taxon>Entelegynae</taxon>
        <taxon>Araneoidea</taxon>
        <taxon>Araneidae</taxon>
        <taxon>Araneus</taxon>
    </lineage>
</organism>
<dbReference type="AlphaFoldDB" id="A0A4Y2LZQ8"/>
<protein>
    <submittedName>
        <fullName evidence="1">Uncharacterized protein</fullName>
    </submittedName>
</protein>
<accession>A0A4Y2LZQ8</accession>
<dbReference type="Proteomes" id="UP000499080">
    <property type="component" value="Unassembled WGS sequence"/>
</dbReference>
<reference evidence="1 2" key="1">
    <citation type="journal article" date="2019" name="Sci. Rep.">
        <title>Orb-weaving spider Araneus ventricosus genome elucidates the spidroin gene catalogue.</title>
        <authorList>
            <person name="Kono N."/>
            <person name="Nakamura H."/>
            <person name="Ohtoshi R."/>
            <person name="Moran D.A.P."/>
            <person name="Shinohara A."/>
            <person name="Yoshida Y."/>
            <person name="Fujiwara M."/>
            <person name="Mori M."/>
            <person name="Tomita M."/>
            <person name="Arakawa K."/>
        </authorList>
    </citation>
    <scope>NUCLEOTIDE SEQUENCE [LARGE SCALE GENOMIC DNA]</scope>
</reference>
<evidence type="ECO:0000313" key="1">
    <source>
        <dbReference type="EMBL" id="GBN19824.1"/>
    </source>
</evidence>
<dbReference type="EMBL" id="BGPR01006528">
    <property type="protein sequence ID" value="GBN19824.1"/>
    <property type="molecule type" value="Genomic_DNA"/>
</dbReference>
<proteinExistence type="predicted"/>
<keyword evidence="2" id="KW-1185">Reference proteome</keyword>
<gene>
    <name evidence="1" type="ORF">AVEN_168879_1</name>
</gene>
<name>A0A4Y2LZQ8_ARAVE</name>
<comment type="caution">
    <text evidence="1">The sequence shown here is derived from an EMBL/GenBank/DDBJ whole genome shotgun (WGS) entry which is preliminary data.</text>
</comment>